<organism evidence="3 4">
    <name type="scientific">Strongyloides papillosus</name>
    <name type="common">Intestinal threadworm</name>
    <dbReference type="NCBI Taxonomy" id="174720"/>
    <lineage>
        <taxon>Eukaryota</taxon>
        <taxon>Metazoa</taxon>
        <taxon>Ecdysozoa</taxon>
        <taxon>Nematoda</taxon>
        <taxon>Chromadorea</taxon>
        <taxon>Rhabditida</taxon>
        <taxon>Tylenchina</taxon>
        <taxon>Panagrolaimomorpha</taxon>
        <taxon>Strongyloidoidea</taxon>
        <taxon>Strongyloididae</taxon>
        <taxon>Strongyloides</taxon>
    </lineage>
</organism>
<dbReference type="GO" id="GO:0004222">
    <property type="term" value="F:metalloendopeptidase activity"/>
    <property type="evidence" value="ECO:0007669"/>
    <property type="project" value="InterPro"/>
</dbReference>
<dbReference type="InterPro" id="IPR001506">
    <property type="entry name" value="Peptidase_M12A"/>
</dbReference>
<dbReference type="Proteomes" id="UP000046392">
    <property type="component" value="Unplaced"/>
</dbReference>
<evidence type="ECO:0000259" key="2">
    <source>
        <dbReference type="PROSITE" id="PS51864"/>
    </source>
</evidence>
<dbReference type="AlphaFoldDB" id="A0A0N5BY02"/>
<dbReference type="GO" id="GO:0006508">
    <property type="term" value="P:proteolysis"/>
    <property type="evidence" value="ECO:0007669"/>
    <property type="project" value="InterPro"/>
</dbReference>
<reference evidence="4" key="1">
    <citation type="submission" date="2017-02" db="UniProtKB">
        <authorList>
            <consortium name="WormBaseParasite"/>
        </authorList>
    </citation>
    <scope>IDENTIFICATION</scope>
</reference>
<dbReference type="InterPro" id="IPR024079">
    <property type="entry name" value="MetalloPept_cat_dom_sf"/>
</dbReference>
<sequence>MALGLIPEITRYDRDNYVEIYTKNITKPYLKYYKKETKKRKYFGSFDYGSVMMPIHS</sequence>
<dbReference type="WBParaSite" id="SPAL_0001066500.1">
    <property type="protein sequence ID" value="SPAL_0001066500.1"/>
    <property type="gene ID" value="SPAL_0001066500"/>
</dbReference>
<dbReference type="Pfam" id="PF01400">
    <property type="entry name" value="Astacin"/>
    <property type="match status" value="1"/>
</dbReference>
<evidence type="ECO:0000313" key="4">
    <source>
        <dbReference type="WBParaSite" id="SPAL_0001066500.1"/>
    </source>
</evidence>
<dbReference type="SUPFAM" id="SSF55486">
    <property type="entry name" value="Metalloproteases ('zincins'), catalytic domain"/>
    <property type="match status" value="1"/>
</dbReference>
<protein>
    <submittedName>
        <fullName evidence="4">Astacin domain-containing protein</fullName>
    </submittedName>
</protein>
<dbReference type="PROSITE" id="PS51864">
    <property type="entry name" value="ASTACIN"/>
    <property type="match status" value="1"/>
</dbReference>
<proteinExistence type="predicted"/>
<comment type="caution">
    <text evidence="1">Lacks conserved residue(s) required for the propagation of feature annotation.</text>
</comment>
<evidence type="ECO:0000256" key="1">
    <source>
        <dbReference type="PROSITE-ProRule" id="PRU01211"/>
    </source>
</evidence>
<keyword evidence="3" id="KW-1185">Reference proteome</keyword>
<feature type="domain" description="Peptidase M12A" evidence="2">
    <location>
        <begin position="1"/>
        <end position="57"/>
    </location>
</feature>
<accession>A0A0N5BY02</accession>
<name>A0A0N5BY02_STREA</name>
<dbReference type="Gene3D" id="3.40.390.10">
    <property type="entry name" value="Collagenase (Catalytic Domain)"/>
    <property type="match status" value="1"/>
</dbReference>
<evidence type="ECO:0000313" key="3">
    <source>
        <dbReference type="Proteomes" id="UP000046392"/>
    </source>
</evidence>